<evidence type="ECO:0000313" key="11">
    <source>
        <dbReference type="EMBL" id="MDG0815036.1"/>
    </source>
</evidence>
<comment type="catalytic activity">
    <reaction evidence="7">
        <text>adenosine + H2O + H(+) = inosine + NH4(+)</text>
        <dbReference type="Rhea" id="RHEA:24408"/>
        <dbReference type="ChEBI" id="CHEBI:15377"/>
        <dbReference type="ChEBI" id="CHEBI:15378"/>
        <dbReference type="ChEBI" id="CHEBI:16335"/>
        <dbReference type="ChEBI" id="CHEBI:17596"/>
        <dbReference type="ChEBI" id="CHEBI:28938"/>
        <dbReference type="EC" id="3.5.4.4"/>
    </reaction>
    <physiologicalReaction direction="left-to-right" evidence="7">
        <dbReference type="Rhea" id="RHEA:24409"/>
    </physiologicalReaction>
</comment>
<gene>
    <name evidence="11" type="primary">pgeF</name>
    <name evidence="11" type="ORF">NWE73_01590</name>
</gene>
<dbReference type="RefSeq" id="WP_277576514.1">
    <property type="nucleotide sequence ID" value="NZ_JANRMI010000001.1"/>
</dbReference>
<comment type="catalytic activity">
    <reaction evidence="9">
        <text>S-methyl-5'-thioadenosine + phosphate = 5-(methylsulfanyl)-alpha-D-ribose 1-phosphate + adenine</text>
        <dbReference type="Rhea" id="RHEA:11852"/>
        <dbReference type="ChEBI" id="CHEBI:16708"/>
        <dbReference type="ChEBI" id="CHEBI:17509"/>
        <dbReference type="ChEBI" id="CHEBI:43474"/>
        <dbReference type="ChEBI" id="CHEBI:58533"/>
        <dbReference type="EC" id="2.4.2.28"/>
    </reaction>
    <physiologicalReaction direction="left-to-right" evidence="9">
        <dbReference type="Rhea" id="RHEA:11853"/>
    </physiologicalReaction>
</comment>
<evidence type="ECO:0000256" key="4">
    <source>
        <dbReference type="ARBA" id="ARBA00022723"/>
    </source>
</evidence>
<comment type="catalytic activity">
    <reaction evidence="8">
        <text>adenosine + phosphate = alpha-D-ribose 1-phosphate + adenine</text>
        <dbReference type="Rhea" id="RHEA:27642"/>
        <dbReference type="ChEBI" id="CHEBI:16335"/>
        <dbReference type="ChEBI" id="CHEBI:16708"/>
        <dbReference type="ChEBI" id="CHEBI:43474"/>
        <dbReference type="ChEBI" id="CHEBI:57720"/>
        <dbReference type="EC" id="2.4.2.1"/>
    </reaction>
    <physiologicalReaction direction="left-to-right" evidence="8">
        <dbReference type="Rhea" id="RHEA:27643"/>
    </physiologicalReaction>
</comment>
<evidence type="ECO:0000256" key="3">
    <source>
        <dbReference type="ARBA" id="ARBA00022679"/>
    </source>
</evidence>
<comment type="similarity">
    <text evidence="2 10">Belongs to the purine nucleoside phosphorylase YfiH/LACC1 family.</text>
</comment>
<dbReference type="PANTHER" id="PTHR30616:SF2">
    <property type="entry name" value="PURINE NUCLEOSIDE PHOSPHORYLASE LACC1"/>
    <property type="match status" value="1"/>
</dbReference>
<evidence type="ECO:0000256" key="5">
    <source>
        <dbReference type="ARBA" id="ARBA00022801"/>
    </source>
</evidence>
<evidence type="ECO:0000256" key="2">
    <source>
        <dbReference type="ARBA" id="ARBA00007353"/>
    </source>
</evidence>
<dbReference type="EMBL" id="JANRMI010000001">
    <property type="protein sequence ID" value="MDG0815036.1"/>
    <property type="molecule type" value="Genomic_DNA"/>
</dbReference>
<dbReference type="Gene3D" id="3.60.140.10">
    <property type="entry name" value="CNF1/YfiH-like putative cysteine hydrolases"/>
    <property type="match status" value="1"/>
</dbReference>
<dbReference type="NCBIfam" id="TIGR00726">
    <property type="entry name" value="peptidoglycan editing factor PgeF"/>
    <property type="match status" value="1"/>
</dbReference>
<protein>
    <recommendedName>
        <fullName evidence="10">Purine nucleoside phosphorylase</fullName>
    </recommendedName>
</protein>
<evidence type="ECO:0000256" key="1">
    <source>
        <dbReference type="ARBA" id="ARBA00000553"/>
    </source>
</evidence>
<reference evidence="11" key="1">
    <citation type="submission" date="2022-08" db="EMBL/GenBank/DDBJ databases">
        <title>Novel Bdellovibrio Species Isolated from Svalbard: Designation Bdellovibrio svalbardensis.</title>
        <authorList>
            <person name="Mitchell R.J."/>
            <person name="Choi S.Y."/>
        </authorList>
    </citation>
    <scope>NUCLEOTIDE SEQUENCE</scope>
    <source>
        <strain evidence="11">PAP01</strain>
    </source>
</reference>
<name>A0ABT6DDW8_9BACT</name>
<evidence type="ECO:0000256" key="9">
    <source>
        <dbReference type="ARBA" id="ARBA00049893"/>
    </source>
</evidence>
<keyword evidence="3" id="KW-0808">Transferase</keyword>
<sequence length="232" mass="26002">MNLQQTPFGYEIRTPHLTMLFGGVESQLPNLKAAYPHFDFTRVKQIHSDAVVESKDTSLDYQVIADSHYTRSKNLALCVITADCVPAFLYHQPTGLIAGVHAGWRGVANKILMKTIDSLISQGAKAQELDVVIGPHIQKKSFEVGNDVRDQILTSLGTLTEAQRSLFVEKISDQKCLLDLNQVVKAQLQSKGIEAERVFDLHIDTFSNQDFHSHRRDKEKAGRQISFICQNP</sequence>
<accession>A0ABT6DDW8</accession>
<keyword evidence="12" id="KW-1185">Reference proteome</keyword>
<evidence type="ECO:0000256" key="7">
    <source>
        <dbReference type="ARBA" id="ARBA00047989"/>
    </source>
</evidence>
<comment type="catalytic activity">
    <reaction evidence="1">
        <text>inosine + phosphate = alpha-D-ribose 1-phosphate + hypoxanthine</text>
        <dbReference type="Rhea" id="RHEA:27646"/>
        <dbReference type="ChEBI" id="CHEBI:17368"/>
        <dbReference type="ChEBI" id="CHEBI:17596"/>
        <dbReference type="ChEBI" id="CHEBI:43474"/>
        <dbReference type="ChEBI" id="CHEBI:57720"/>
        <dbReference type="EC" id="2.4.2.1"/>
    </reaction>
    <physiologicalReaction direction="left-to-right" evidence="1">
        <dbReference type="Rhea" id="RHEA:27647"/>
    </physiologicalReaction>
</comment>
<evidence type="ECO:0000256" key="6">
    <source>
        <dbReference type="ARBA" id="ARBA00022833"/>
    </source>
</evidence>
<dbReference type="PANTHER" id="PTHR30616">
    <property type="entry name" value="UNCHARACTERIZED PROTEIN YFIH"/>
    <property type="match status" value="1"/>
</dbReference>
<dbReference type="InterPro" id="IPR011324">
    <property type="entry name" value="Cytotoxic_necrot_fac-like_cat"/>
</dbReference>
<dbReference type="SUPFAM" id="SSF64438">
    <property type="entry name" value="CNF1/YfiH-like putative cysteine hydrolases"/>
    <property type="match status" value="1"/>
</dbReference>
<keyword evidence="6" id="KW-0862">Zinc</keyword>
<evidence type="ECO:0000256" key="8">
    <source>
        <dbReference type="ARBA" id="ARBA00048968"/>
    </source>
</evidence>
<evidence type="ECO:0000313" key="12">
    <source>
        <dbReference type="Proteomes" id="UP001152321"/>
    </source>
</evidence>
<organism evidence="11 12">
    <name type="scientific">Bdellovibrio svalbardensis</name>
    <dbReference type="NCBI Taxonomy" id="2972972"/>
    <lineage>
        <taxon>Bacteria</taxon>
        <taxon>Pseudomonadati</taxon>
        <taxon>Bdellovibrionota</taxon>
        <taxon>Bdellovibrionia</taxon>
        <taxon>Bdellovibrionales</taxon>
        <taxon>Pseudobdellovibrionaceae</taxon>
        <taxon>Bdellovibrio</taxon>
    </lineage>
</organism>
<dbReference type="CDD" id="cd16833">
    <property type="entry name" value="YfiH"/>
    <property type="match status" value="1"/>
</dbReference>
<keyword evidence="4" id="KW-0479">Metal-binding</keyword>
<dbReference type="InterPro" id="IPR038371">
    <property type="entry name" value="Cu_polyphenol_OxRdtase_sf"/>
</dbReference>
<keyword evidence="5" id="KW-0378">Hydrolase</keyword>
<dbReference type="InterPro" id="IPR003730">
    <property type="entry name" value="Cu_polyphenol_OxRdtase"/>
</dbReference>
<evidence type="ECO:0000256" key="10">
    <source>
        <dbReference type="RuleBase" id="RU361274"/>
    </source>
</evidence>
<dbReference type="Proteomes" id="UP001152321">
    <property type="component" value="Unassembled WGS sequence"/>
</dbReference>
<dbReference type="Pfam" id="PF02578">
    <property type="entry name" value="Cu-oxidase_4"/>
    <property type="match status" value="1"/>
</dbReference>
<proteinExistence type="inferred from homology"/>
<comment type="caution">
    <text evidence="11">The sequence shown here is derived from an EMBL/GenBank/DDBJ whole genome shotgun (WGS) entry which is preliminary data.</text>
</comment>